<dbReference type="NCBIfam" id="TIGR04433">
    <property type="entry name" value="UrcA_uranyl"/>
    <property type="match status" value="1"/>
</dbReference>
<dbReference type="Proteomes" id="UP000199150">
    <property type="component" value="Unassembled WGS sequence"/>
</dbReference>
<evidence type="ECO:0000313" key="3">
    <source>
        <dbReference type="Proteomes" id="UP000199150"/>
    </source>
</evidence>
<evidence type="ECO:0000313" key="2">
    <source>
        <dbReference type="EMBL" id="SCW78139.1"/>
    </source>
</evidence>
<proteinExistence type="predicted"/>
<feature type="chain" id="PRO_5011500096" evidence="1">
    <location>
        <begin position="24"/>
        <end position="117"/>
    </location>
</feature>
<gene>
    <name evidence="2" type="ORF">SAMN02927928_3353</name>
</gene>
<dbReference type="InterPro" id="IPR030972">
    <property type="entry name" value="UrcA_uranyl"/>
</dbReference>
<protein>
    <submittedName>
        <fullName evidence="2">UrcA family protein</fullName>
    </submittedName>
</protein>
<dbReference type="RefSeq" id="WP_170828357.1">
    <property type="nucleotide sequence ID" value="NZ_CBCRYE010000007.1"/>
</dbReference>
<feature type="signal peptide" evidence="1">
    <location>
        <begin position="1"/>
        <end position="23"/>
    </location>
</feature>
<dbReference type="AlphaFoldDB" id="A0A1G4TC29"/>
<keyword evidence="3" id="KW-1185">Reference proteome</keyword>
<evidence type="ECO:0000256" key="1">
    <source>
        <dbReference type="SAM" id="SignalP"/>
    </source>
</evidence>
<keyword evidence="1" id="KW-0732">Signal</keyword>
<dbReference type="STRING" id="260084.SAMN02927928_3353"/>
<accession>A0A1G4TC29</accession>
<name>A0A1G4TC29_9CAUL</name>
<reference evidence="3" key="1">
    <citation type="submission" date="2016-10" db="EMBL/GenBank/DDBJ databases">
        <authorList>
            <person name="Varghese N."/>
            <person name="Submissions S."/>
        </authorList>
    </citation>
    <scope>NUCLEOTIDE SEQUENCE [LARGE SCALE GENOMIC DNA]</scope>
    <source>
        <strain evidence="3">CGMCC 1.3431</strain>
    </source>
</reference>
<organism evidence="2 3">
    <name type="scientific">Asticcacaulis taihuensis</name>
    <dbReference type="NCBI Taxonomy" id="260084"/>
    <lineage>
        <taxon>Bacteria</taxon>
        <taxon>Pseudomonadati</taxon>
        <taxon>Pseudomonadota</taxon>
        <taxon>Alphaproteobacteria</taxon>
        <taxon>Caulobacterales</taxon>
        <taxon>Caulobacteraceae</taxon>
        <taxon>Asticcacaulis</taxon>
    </lineage>
</organism>
<dbReference type="EMBL" id="FMTS01000007">
    <property type="protein sequence ID" value="SCW78139.1"/>
    <property type="molecule type" value="Genomic_DNA"/>
</dbReference>
<sequence>MSRSIFIAAALSFAALAAGAANAQERQAAQVHVSAKHVDFNNARETRGFYAKLNAAAQQVCTSEVSDPMTNMADAACEREAVSDAVKQIDAPQLSALHGHADQAVAYAERNTGSRHN</sequence>